<geneLocation type="plasmid" evidence="2">
    <name>pne_5</name>
</geneLocation>
<protein>
    <submittedName>
        <fullName evidence="1">Uncharacterized protein</fullName>
    </submittedName>
</protein>
<accession>A0A7D7Q934</accession>
<evidence type="ECO:0000313" key="1">
    <source>
        <dbReference type="EMBL" id="QMS86497.1"/>
    </source>
</evidence>
<dbReference type="KEGG" id="ned:HUN01_02540"/>
<reference evidence="2" key="1">
    <citation type="submission" date="2020-06" db="EMBL/GenBank/DDBJ databases">
        <title>Nostoc edaphicum CCNP1411 genome.</title>
        <authorList>
            <person name="Fidor A."/>
            <person name="Grabski M."/>
            <person name="Gawor J."/>
            <person name="Gromadka R."/>
            <person name="Wegrzyn G."/>
            <person name="Mazur-Marzec H."/>
        </authorList>
    </citation>
    <scope>NUCLEOTIDE SEQUENCE [LARGE SCALE GENOMIC DNA]</scope>
    <source>
        <strain evidence="2">CCNP1411</strain>
        <plasmid evidence="2">pne_5</plasmid>
    </source>
</reference>
<gene>
    <name evidence="1" type="ORF">HUN01_02540</name>
</gene>
<keyword evidence="1" id="KW-0614">Plasmid</keyword>
<dbReference type="EMBL" id="CP054697">
    <property type="protein sequence ID" value="QMS86497.1"/>
    <property type="molecule type" value="Genomic_DNA"/>
</dbReference>
<dbReference type="RefSeq" id="WP_181927313.1">
    <property type="nucleotide sequence ID" value="NZ_CP054697.1"/>
</dbReference>
<dbReference type="AlphaFoldDB" id="A0A7D7Q934"/>
<proteinExistence type="predicted"/>
<keyword evidence="2" id="KW-1185">Reference proteome</keyword>
<name>A0A7D7Q934_9NOSO</name>
<dbReference type="Proteomes" id="UP000514713">
    <property type="component" value="Plasmid pNe_5"/>
</dbReference>
<evidence type="ECO:0000313" key="2">
    <source>
        <dbReference type="Proteomes" id="UP000514713"/>
    </source>
</evidence>
<organism evidence="1 2">
    <name type="scientific">Nostoc edaphicum CCNP1411</name>
    <dbReference type="NCBI Taxonomy" id="1472755"/>
    <lineage>
        <taxon>Bacteria</taxon>
        <taxon>Bacillati</taxon>
        <taxon>Cyanobacteriota</taxon>
        <taxon>Cyanophyceae</taxon>
        <taxon>Nostocales</taxon>
        <taxon>Nostocaceae</taxon>
        <taxon>Nostoc</taxon>
    </lineage>
</organism>
<sequence length="59" mass="6662">MFTSCIITSAASKPGCSLSQQPPTALPARRMIDMVWQNPQPLQQRIHRRVTASHFMQLP</sequence>